<gene>
    <name evidence="6" type="ORF">VNO78_33244</name>
</gene>
<feature type="region of interest" description="Disordered" evidence="4">
    <location>
        <begin position="293"/>
        <end position="318"/>
    </location>
</feature>
<keyword evidence="3" id="KW-0268">Exocytosis</keyword>
<evidence type="ECO:0000256" key="4">
    <source>
        <dbReference type="SAM" id="MobiDB-lite"/>
    </source>
</evidence>
<feature type="compositionally biased region" description="Acidic residues" evidence="4">
    <location>
        <begin position="138"/>
        <end position="149"/>
    </location>
</feature>
<feature type="compositionally biased region" description="Basic and acidic residues" evidence="4">
    <location>
        <begin position="25"/>
        <end position="137"/>
    </location>
</feature>
<comment type="function">
    <text evidence="3">Component of the exocyst complex.</text>
</comment>
<dbReference type="SUPFAM" id="SSF74788">
    <property type="entry name" value="Cullin repeat-like"/>
    <property type="match status" value="1"/>
</dbReference>
<evidence type="ECO:0000256" key="2">
    <source>
        <dbReference type="ARBA" id="ARBA00022448"/>
    </source>
</evidence>
<sequence>MENNLENFGSSAHEEAKTINSGDPSVREEKVDVKREEEAEKKVVNSEDLDKRDEEPQEEEKKEEPKEEEKKEELKEEEKKEEPKQEEENKEEPKQEEEKEEPKQEEKKEEPKEEENKEETKEEEKEEPKEEEKKEEETEKTEETDETEETPIVPATPPSLEKVSEDIDQFLMILHENNEAKENKNTTLEIPNCIRIFLYLVEEKMVKYDSNEVKWGEKTEEDAVFLECVSRISKLMKHFFDYYEAHQQEEEREDDKKKVKGKTDFMINGIGVIQQRVMSFLEEEFRLLMEEPRNQHKQDAKGKQHVAESSESEPPAETVIEYPGYTEETITNLSNIAKAMIEGGYENECCQVYAISRRHAFEDAMHHILGYDKISIDEVQRMPWESLEREIPTWINTWKECTSVWFPGEKRLAASVLAEVANTATSLYGILSRGILIPLLNFAESIAMTKRAGEKLFKLLDMYEALRDVVPNMDILFPNEIVSEMKAETTSAKCRLGEAAVLIFCDLENSIKSETGKTPVAGGAVHPLTRYIMNYLRLACEYKDTLEEVFKEHSKIERADSTSRPRYSDDGNKPKNPNNNNNNNSNKQKEDESPFAAQLMRVMELLDSNLEGKAKLYREVALSCIFMMNNGRYIVQKIKGSAEIYDVMGETWCRKRSTELRTYHKNYQVETWSKILSYLSPKGLSDNGKVPKPVLKERFKSFNAAFEEIHKTQSLWVVSDEQLQSELRVSISALVIPAYRSFLGRFSQYLDPGRQTEKYIKYQAEDVENYIDELFDGNPHGRR</sequence>
<evidence type="ECO:0000313" key="7">
    <source>
        <dbReference type="Proteomes" id="UP001386955"/>
    </source>
</evidence>
<keyword evidence="3" id="KW-0653">Protein transport</keyword>
<dbReference type="InterPro" id="IPR016159">
    <property type="entry name" value="Cullin_repeat-like_dom_sf"/>
</dbReference>
<dbReference type="PANTHER" id="PTHR12542:SF93">
    <property type="entry name" value="EXOCYST COMPLEX COMPONENT EXO70C2"/>
    <property type="match status" value="1"/>
</dbReference>
<dbReference type="PANTHER" id="PTHR12542">
    <property type="entry name" value="EXOCYST COMPLEX PROTEIN EXO70"/>
    <property type="match status" value="1"/>
</dbReference>
<feature type="domain" description="Exocyst complex subunit Exo70 C-terminal" evidence="5">
    <location>
        <begin position="393"/>
        <end position="773"/>
    </location>
</feature>
<feature type="region of interest" description="Disordered" evidence="4">
    <location>
        <begin position="1"/>
        <end position="161"/>
    </location>
</feature>
<feature type="compositionally biased region" description="Polar residues" evidence="4">
    <location>
        <begin position="1"/>
        <end position="10"/>
    </location>
</feature>
<dbReference type="GO" id="GO:0006887">
    <property type="term" value="P:exocytosis"/>
    <property type="evidence" value="ECO:0007669"/>
    <property type="project" value="UniProtKB-KW"/>
</dbReference>
<dbReference type="InterPro" id="IPR004140">
    <property type="entry name" value="Exo70"/>
</dbReference>
<feature type="compositionally biased region" description="Basic and acidic residues" evidence="4">
    <location>
        <begin position="293"/>
        <end position="308"/>
    </location>
</feature>
<evidence type="ECO:0000256" key="3">
    <source>
        <dbReference type="RuleBase" id="RU365026"/>
    </source>
</evidence>
<protein>
    <recommendedName>
        <fullName evidence="3">Exocyst subunit Exo70 family protein</fullName>
    </recommendedName>
</protein>
<keyword evidence="7" id="KW-1185">Reference proteome</keyword>
<feature type="compositionally biased region" description="Basic and acidic residues" evidence="4">
    <location>
        <begin position="555"/>
        <end position="573"/>
    </location>
</feature>
<comment type="similarity">
    <text evidence="1 3">Belongs to the EXO70 family.</text>
</comment>
<comment type="caution">
    <text evidence="6">The sequence shown here is derived from an EMBL/GenBank/DDBJ whole genome shotgun (WGS) entry which is preliminary data.</text>
</comment>
<evidence type="ECO:0000256" key="1">
    <source>
        <dbReference type="ARBA" id="ARBA00006756"/>
    </source>
</evidence>
<reference evidence="6 7" key="1">
    <citation type="submission" date="2024-01" db="EMBL/GenBank/DDBJ databases">
        <title>The genomes of 5 underutilized Papilionoideae crops provide insights into root nodulation and disease resistanc.</title>
        <authorList>
            <person name="Jiang F."/>
        </authorList>
    </citation>
    <scope>NUCLEOTIDE SEQUENCE [LARGE SCALE GENOMIC DNA]</scope>
    <source>
        <strain evidence="6">DUOXIRENSHENG_FW03</strain>
        <tissue evidence="6">Leaves</tissue>
    </source>
</reference>
<dbReference type="GO" id="GO:0015031">
    <property type="term" value="P:protein transport"/>
    <property type="evidence" value="ECO:0007669"/>
    <property type="project" value="UniProtKB-KW"/>
</dbReference>
<dbReference type="AlphaFoldDB" id="A0AAN9P1T8"/>
<dbReference type="Proteomes" id="UP001386955">
    <property type="component" value="Unassembled WGS sequence"/>
</dbReference>
<proteinExistence type="inferred from homology"/>
<dbReference type="GO" id="GO:0000145">
    <property type="term" value="C:exocyst"/>
    <property type="evidence" value="ECO:0007669"/>
    <property type="project" value="InterPro"/>
</dbReference>
<name>A0AAN9P1T8_PSOTE</name>
<dbReference type="GO" id="GO:0005546">
    <property type="term" value="F:phosphatidylinositol-4,5-bisphosphate binding"/>
    <property type="evidence" value="ECO:0007669"/>
    <property type="project" value="InterPro"/>
</dbReference>
<organism evidence="6 7">
    <name type="scientific">Psophocarpus tetragonolobus</name>
    <name type="common">Winged bean</name>
    <name type="synonym">Dolichos tetragonolobus</name>
    <dbReference type="NCBI Taxonomy" id="3891"/>
    <lineage>
        <taxon>Eukaryota</taxon>
        <taxon>Viridiplantae</taxon>
        <taxon>Streptophyta</taxon>
        <taxon>Embryophyta</taxon>
        <taxon>Tracheophyta</taxon>
        <taxon>Spermatophyta</taxon>
        <taxon>Magnoliopsida</taxon>
        <taxon>eudicotyledons</taxon>
        <taxon>Gunneridae</taxon>
        <taxon>Pentapetalae</taxon>
        <taxon>rosids</taxon>
        <taxon>fabids</taxon>
        <taxon>Fabales</taxon>
        <taxon>Fabaceae</taxon>
        <taxon>Papilionoideae</taxon>
        <taxon>50 kb inversion clade</taxon>
        <taxon>NPAAA clade</taxon>
        <taxon>indigoferoid/millettioid clade</taxon>
        <taxon>Phaseoleae</taxon>
        <taxon>Psophocarpus</taxon>
    </lineage>
</organism>
<dbReference type="EMBL" id="JAYMYS010000009">
    <property type="protein sequence ID" value="KAK7380728.1"/>
    <property type="molecule type" value="Genomic_DNA"/>
</dbReference>
<evidence type="ECO:0000259" key="5">
    <source>
        <dbReference type="Pfam" id="PF03081"/>
    </source>
</evidence>
<dbReference type="InterPro" id="IPR046364">
    <property type="entry name" value="Exo70_C"/>
</dbReference>
<dbReference type="Gene3D" id="1.20.1280.170">
    <property type="entry name" value="Exocyst complex component Exo70"/>
    <property type="match status" value="1"/>
</dbReference>
<accession>A0AAN9P1T8</accession>
<evidence type="ECO:0000313" key="6">
    <source>
        <dbReference type="EMBL" id="KAK7380728.1"/>
    </source>
</evidence>
<feature type="region of interest" description="Disordered" evidence="4">
    <location>
        <begin position="555"/>
        <end position="593"/>
    </location>
</feature>
<dbReference type="Pfam" id="PF03081">
    <property type="entry name" value="Exo70_C"/>
    <property type="match status" value="1"/>
</dbReference>
<feature type="compositionally biased region" description="Low complexity" evidence="4">
    <location>
        <begin position="574"/>
        <end position="586"/>
    </location>
</feature>
<keyword evidence="2 3" id="KW-0813">Transport</keyword>